<feature type="transmembrane region" description="Helical" evidence="6">
    <location>
        <begin position="343"/>
        <end position="368"/>
    </location>
</feature>
<feature type="domain" description="HTTM-like" evidence="7">
    <location>
        <begin position="61"/>
        <end position="417"/>
    </location>
</feature>
<keyword evidence="2 6" id="KW-0812">Transmembrane</keyword>
<dbReference type="PANTHER" id="PTHR39535:SF2">
    <property type="entry name" value="HTTM DOMAIN-CONTAINING PROTEIN"/>
    <property type="match status" value="1"/>
</dbReference>
<comment type="caution">
    <text evidence="8">The sequence shown here is derived from an EMBL/GenBank/DDBJ whole genome shotgun (WGS) entry which is preliminary data.</text>
</comment>
<dbReference type="RefSeq" id="WP_425581352.1">
    <property type="nucleotide sequence ID" value="NZ_BAAAMJ010000032.1"/>
</dbReference>
<feature type="transmembrane region" description="Helical" evidence="6">
    <location>
        <begin position="124"/>
        <end position="146"/>
    </location>
</feature>
<feature type="transmembrane region" description="Helical" evidence="6">
    <location>
        <begin position="380"/>
        <end position="398"/>
    </location>
</feature>
<dbReference type="InterPro" id="IPR053934">
    <property type="entry name" value="HTTM_dom"/>
</dbReference>
<feature type="transmembrane region" description="Helical" evidence="6">
    <location>
        <begin position="255"/>
        <end position="274"/>
    </location>
</feature>
<reference evidence="8 9" key="1">
    <citation type="journal article" date="2019" name="Int. J. Syst. Evol. Microbiol.">
        <title>The Global Catalogue of Microorganisms (GCM) 10K type strain sequencing project: providing services to taxonomists for standard genome sequencing and annotation.</title>
        <authorList>
            <consortium name="The Broad Institute Genomics Platform"/>
            <consortium name="The Broad Institute Genome Sequencing Center for Infectious Disease"/>
            <person name="Wu L."/>
            <person name="Ma J."/>
        </authorList>
    </citation>
    <scope>NUCLEOTIDE SEQUENCE [LARGE SCALE GENOMIC DNA]</scope>
    <source>
        <strain evidence="8 9">JCM 13581</strain>
    </source>
</reference>
<proteinExistence type="predicted"/>
<evidence type="ECO:0000256" key="3">
    <source>
        <dbReference type="ARBA" id="ARBA00022989"/>
    </source>
</evidence>
<feature type="compositionally biased region" description="Pro residues" evidence="5">
    <location>
        <begin position="1"/>
        <end position="14"/>
    </location>
</feature>
<comment type="subcellular location">
    <subcellularLocation>
        <location evidence="1">Endomembrane system</location>
        <topology evidence="1">Multi-pass membrane protein</topology>
    </subcellularLocation>
</comment>
<evidence type="ECO:0000256" key="5">
    <source>
        <dbReference type="SAM" id="MobiDB-lite"/>
    </source>
</evidence>
<feature type="region of interest" description="Disordered" evidence="5">
    <location>
        <begin position="435"/>
        <end position="503"/>
    </location>
</feature>
<keyword evidence="9" id="KW-1185">Reference proteome</keyword>
<evidence type="ECO:0000256" key="2">
    <source>
        <dbReference type="ARBA" id="ARBA00022692"/>
    </source>
</evidence>
<dbReference type="EMBL" id="BAAAMJ010000032">
    <property type="protein sequence ID" value="GAA1922597.1"/>
    <property type="molecule type" value="Genomic_DNA"/>
</dbReference>
<feature type="transmembrane region" description="Helical" evidence="6">
    <location>
        <begin position="216"/>
        <end position="235"/>
    </location>
</feature>
<accession>A0ABN2PK94</accession>
<feature type="transmembrane region" description="Helical" evidence="6">
    <location>
        <begin position="176"/>
        <end position="195"/>
    </location>
</feature>
<organism evidence="8 9">
    <name type="scientific">Streptomyces sodiiphilus</name>
    <dbReference type="NCBI Taxonomy" id="226217"/>
    <lineage>
        <taxon>Bacteria</taxon>
        <taxon>Bacillati</taxon>
        <taxon>Actinomycetota</taxon>
        <taxon>Actinomycetes</taxon>
        <taxon>Kitasatosporales</taxon>
        <taxon>Streptomycetaceae</taxon>
        <taxon>Streptomyces</taxon>
    </lineage>
</organism>
<name>A0ABN2PK94_9ACTN</name>
<evidence type="ECO:0000259" key="7">
    <source>
        <dbReference type="SMART" id="SM00752"/>
    </source>
</evidence>
<dbReference type="InterPro" id="IPR052964">
    <property type="entry name" value="Sporulation_signal_mat"/>
</dbReference>
<dbReference type="InterPro" id="IPR011020">
    <property type="entry name" value="HTTM-like"/>
</dbReference>
<feature type="region of interest" description="Disordered" evidence="5">
    <location>
        <begin position="1"/>
        <end position="44"/>
    </location>
</feature>
<evidence type="ECO:0000313" key="8">
    <source>
        <dbReference type="EMBL" id="GAA1922597.1"/>
    </source>
</evidence>
<keyword evidence="4 6" id="KW-0472">Membrane</keyword>
<evidence type="ECO:0000313" key="9">
    <source>
        <dbReference type="Proteomes" id="UP001501303"/>
    </source>
</evidence>
<evidence type="ECO:0000256" key="1">
    <source>
        <dbReference type="ARBA" id="ARBA00004127"/>
    </source>
</evidence>
<sequence length="503" mass="54919">MTIPPQRPPAPGAPGTPGTEAPPATGGPGPYGPGGEPPSPFRDLSGRFDRALGRGLGHITRRALGPHQTAVVRIGFALTWLVYLVRERPHRHELYGPDSPWGWDLAQRLLENNGAFTVLMWSEAVGWFSAVYLFSLAASVGMLLGWRTRTMSVFFMIGVLSLQNRSVFMGDGGDNVIHLMAMYLVFTRCAQVWSLDARRERRRAERSLPAWHDPAGIALWSAVGLVLLGLMVSGFADLPWTDRGPFPEYAWFPGIGWATVFWGLWAVHGLWWLLRRYAPGEPRAVASVLANLAHNAALLVIMAQVCIIYATAGWYKIQGSRWQDGTAVYYPLNLDYFAPWPEVATALAGSGLLVLVMSYGTVFVQVAFPFALLNRRAKNILLAIMIAEHVGIAVLLGLPFFSMAMIAMDIVFLPTAFLLWLGYRTRRLTDPLRRAAHRAVRRRPVPSGDSGREPPPARTPAAERGEGEEPGESPGAFGSGESGVPGQAARPGGQGRPAWADPS</sequence>
<dbReference type="PANTHER" id="PTHR39535">
    <property type="entry name" value="SPORULATION-DELAYING PROTEIN SDPB"/>
    <property type="match status" value="1"/>
</dbReference>
<gene>
    <name evidence="8" type="ORF">GCM10009716_33860</name>
</gene>
<feature type="transmembrane region" description="Helical" evidence="6">
    <location>
        <begin position="295"/>
        <end position="315"/>
    </location>
</feature>
<feature type="compositionally biased region" description="Basic residues" evidence="5">
    <location>
        <begin position="435"/>
        <end position="444"/>
    </location>
</feature>
<dbReference type="SMART" id="SM00752">
    <property type="entry name" value="HTTM"/>
    <property type="match status" value="1"/>
</dbReference>
<dbReference type="Proteomes" id="UP001501303">
    <property type="component" value="Unassembled WGS sequence"/>
</dbReference>
<evidence type="ECO:0000256" key="4">
    <source>
        <dbReference type="ARBA" id="ARBA00023136"/>
    </source>
</evidence>
<evidence type="ECO:0000256" key="6">
    <source>
        <dbReference type="SAM" id="Phobius"/>
    </source>
</evidence>
<protein>
    <recommendedName>
        <fullName evidence="7">HTTM-like domain-containing protein</fullName>
    </recommendedName>
</protein>
<feature type="transmembrane region" description="Helical" evidence="6">
    <location>
        <begin position="404"/>
        <end position="423"/>
    </location>
</feature>
<dbReference type="Pfam" id="PF05090">
    <property type="entry name" value="HTTM"/>
    <property type="match status" value="1"/>
</dbReference>
<keyword evidence="3 6" id="KW-1133">Transmembrane helix</keyword>